<dbReference type="PANTHER" id="PTHR34580:SF1">
    <property type="entry name" value="PROTEIN PAFC"/>
    <property type="match status" value="1"/>
</dbReference>
<protein>
    <submittedName>
        <fullName evidence="4">Unannotated protein</fullName>
    </submittedName>
</protein>
<dbReference type="EMBL" id="CAEZSI010000055">
    <property type="protein sequence ID" value="CAB4538573.1"/>
    <property type="molecule type" value="Genomic_DNA"/>
</dbReference>
<dbReference type="InterPro" id="IPR051534">
    <property type="entry name" value="CBASS_pafABC_assoc_protein"/>
</dbReference>
<evidence type="ECO:0000313" key="3">
    <source>
        <dbReference type="EMBL" id="CAB4538573.1"/>
    </source>
</evidence>
<dbReference type="InterPro" id="IPR028349">
    <property type="entry name" value="PafC-like"/>
</dbReference>
<dbReference type="EMBL" id="CAEZZT010000058">
    <property type="protein sequence ID" value="CAB4779968.1"/>
    <property type="molecule type" value="Genomic_DNA"/>
</dbReference>
<accession>A0A6J6WAG9</accession>
<dbReference type="Pfam" id="PF13280">
    <property type="entry name" value="WYL"/>
    <property type="match status" value="1"/>
</dbReference>
<name>A0A6J6WAG9_9ZZZZ</name>
<dbReference type="PANTHER" id="PTHR34580">
    <property type="match status" value="1"/>
</dbReference>
<dbReference type="InterPro" id="IPR043839">
    <property type="entry name" value="PafC_HTH"/>
</dbReference>
<dbReference type="PROSITE" id="PS52050">
    <property type="entry name" value="WYL"/>
    <property type="match status" value="1"/>
</dbReference>
<dbReference type="PIRSF" id="PIRSF016838">
    <property type="entry name" value="PafC"/>
    <property type="match status" value="1"/>
</dbReference>
<dbReference type="InterPro" id="IPR026881">
    <property type="entry name" value="WYL_dom"/>
</dbReference>
<evidence type="ECO:0000259" key="1">
    <source>
        <dbReference type="Pfam" id="PF13280"/>
    </source>
</evidence>
<sequence length="306" mass="34445">MVKSKPTPLAETERLLALVPYITANQGISVKELATAFDVSPKQMVSDLTTLWMCGLPGYTALELMDLSFESGFVTIQNAETLQSPRTLNLEEQVALIMGLDLLSQSLPTESSLKQNIEVLAERLSQSSRITSKLRAISDIPASLRAEIETAIVRKHALDISYYSIYRDEISQRLVRPLELRLDENAEYLYAFCETAQDFRVFRLDRIQSCTSINKTADVPPAASKSADSKQGFTVRFKSRLRVMKERFDADEISTNSEYSFDSFSSQWLIRSILASSGGAELVTPLDLREEICKKSQLMLDRYQSQ</sequence>
<feature type="domain" description="PafC HTH" evidence="2">
    <location>
        <begin position="13"/>
        <end position="125"/>
    </location>
</feature>
<feature type="domain" description="WYL" evidence="1">
    <location>
        <begin position="146"/>
        <end position="211"/>
    </location>
</feature>
<gene>
    <name evidence="3" type="ORF">UFOPK1412_00528</name>
    <name evidence="4" type="ORF">UFOPK2918_00864</name>
</gene>
<reference evidence="4" key="1">
    <citation type="submission" date="2020-05" db="EMBL/GenBank/DDBJ databases">
        <authorList>
            <person name="Chiriac C."/>
            <person name="Salcher M."/>
            <person name="Ghai R."/>
            <person name="Kavagutti S V."/>
        </authorList>
    </citation>
    <scope>NUCLEOTIDE SEQUENCE</scope>
</reference>
<proteinExistence type="predicted"/>
<evidence type="ECO:0000313" key="4">
    <source>
        <dbReference type="EMBL" id="CAB4779968.1"/>
    </source>
</evidence>
<organism evidence="4">
    <name type="scientific">freshwater metagenome</name>
    <dbReference type="NCBI Taxonomy" id="449393"/>
    <lineage>
        <taxon>unclassified sequences</taxon>
        <taxon>metagenomes</taxon>
        <taxon>ecological metagenomes</taxon>
    </lineage>
</organism>
<evidence type="ECO:0000259" key="2">
    <source>
        <dbReference type="Pfam" id="PF19187"/>
    </source>
</evidence>
<dbReference type="AlphaFoldDB" id="A0A6J6WAG9"/>
<dbReference type="Pfam" id="PF19187">
    <property type="entry name" value="HTH_PafC"/>
    <property type="match status" value="1"/>
</dbReference>